<sequence>MEKPDKTPTLLRIKTEIWNTVFFLYLLKCLVGTIFCYALYKAIPQYHLYWSIISLLLVLAPDWNNSIQLPLNRIKANLTGGIVGLLCFFIPFPQLISLCIGVLATILVCSFLNYSQATRSALAALVIVFIQEFESAKWSIALERIFSVILGCLVALALTLIFRVFEEKAAS</sequence>
<accession>G8QT27</accession>
<evidence type="ECO:0000313" key="7">
    <source>
        <dbReference type="EMBL" id="AEV27932.1"/>
    </source>
</evidence>
<dbReference type="RefSeq" id="WP_014268781.1">
    <property type="nucleotide sequence ID" value="NC_016633.1"/>
</dbReference>
<keyword evidence="4 5" id="KW-0472">Membrane</keyword>
<evidence type="ECO:0000256" key="2">
    <source>
        <dbReference type="ARBA" id="ARBA00022692"/>
    </source>
</evidence>
<dbReference type="GO" id="GO:0016020">
    <property type="term" value="C:membrane"/>
    <property type="evidence" value="ECO:0007669"/>
    <property type="project" value="UniProtKB-SubCell"/>
</dbReference>
<dbReference type="Pfam" id="PF13515">
    <property type="entry name" value="FUSC_2"/>
    <property type="match status" value="1"/>
</dbReference>
<keyword evidence="8" id="KW-1185">Reference proteome</keyword>
<gene>
    <name evidence="7" type="ordered locus">SpiGrapes_0068</name>
</gene>
<comment type="subcellular location">
    <subcellularLocation>
        <location evidence="1">Membrane</location>
        <topology evidence="1">Multi-pass membrane protein</topology>
    </subcellularLocation>
</comment>
<dbReference type="InterPro" id="IPR049453">
    <property type="entry name" value="Memb_transporter_dom"/>
</dbReference>
<evidence type="ECO:0000256" key="4">
    <source>
        <dbReference type="ARBA" id="ARBA00023136"/>
    </source>
</evidence>
<keyword evidence="3 5" id="KW-1133">Transmembrane helix</keyword>
<name>G8QT27_SPHPG</name>
<feature type="transmembrane region" description="Helical" evidence="5">
    <location>
        <begin position="21"/>
        <end position="40"/>
    </location>
</feature>
<dbReference type="HOGENOM" id="CLU_130425_0_0_12"/>
<feature type="transmembrane region" description="Helical" evidence="5">
    <location>
        <begin position="114"/>
        <end position="133"/>
    </location>
</feature>
<evidence type="ECO:0000256" key="5">
    <source>
        <dbReference type="SAM" id="Phobius"/>
    </source>
</evidence>
<evidence type="ECO:0000313" key="8">
    <source>
        <dbReference type="Proteomes" id="UP000005632"/>
    </source>
</evidence>
<protein>
    <submittedName>
        <fullName evidence="7">Putative membrane protein</fullName>
    </submittedName>
</protein>
<evidence type="ECO:0000256" key="3">
    <source>
        <dbReference type="ARBA" id="ARBA00022989"/>
    </source>
</evidence>
<dbReference type="eggNOG" id="COG4129">
    <property type="taxonomic scope" value="Bacteria"/>
</dbReference>
<dbReference type="STRING" id="158190.SpiGrapes_0068"/>
<proteinExistence type="predicted"/>
<evidence type="ECO:0000259" key="6">
    <source>
        <dbReference type="Pfam" id="PF13515"/>
    </source>
</evidence>
<feature type="transmembrane region" description="Helical" evidence="5">
    <location>
        <begin position="83"/>
        <end position="108"/>
    </location>
</feature>
<dbReference type="EMBL" id="CP003155">
    <property type="protein sequence ID" value="AEV27932.1"/>
    <property type="molecule type" value="Genomic_DNA"/>
</dbReference>
<evidence type="ECO:0000256" key="1">
    <source>
        <dbReference type="ARBA" id="ARBA00004141"/>
    </source>
</evidence>
<keyword evidence="2 5" id="KW-0812">Transmembrane</keyword>
<dbReference type="KEGG" id="sgp:SpiGrapes_0068"/>
<reference evidence="7 8" key="1">
    <citation type="submission" date="2011-11" db="EMBL/GenBank/DDBJ databases">
        <title>Complete sequence of Spirochaeta sp. grapes.</title>
        <authorList>
            <consortium name="US DOE Joint Genome Institute"/>
            <person name="Lucas S."/>
            <person name="Han J."/>
            <person name="Lapidus A."/>
            <person name="Cheng J.-F."/>
            <person name="Goodwin L."/>
            <person name="Pitluck S."/>
            <person name="Peters L."/>
            <person name="Ovchinnikova G."/>
            <person name="Munk A.C."/>
            <person name="Detter J.C."/>
            <person name="Han C."/>
            <person name="Tapia R."/>
            <person name="Land M."/>
            <person name="Hauser L."/>
            <person name="Kyrpides N."/>
            <person name="Ivanova N."/>
            <person name="Pagani I."/>
            <person name="Ritalahtilisa K."/>
            <person name="Loeffler F."/>
            <person name="Woyke T."/>
        </authorList>
    </citation>
    <scope>NUCLEOTIDE SEQUENCE [LARGE SCALE GENOMIC DNA]</scope>
    <source>
        <strain evidence="8">ATCC BAA-1885 / DSM 22778 / Grapes</strain>
    </source>
</reference>
<feature type="transmembrane region" description="Helical" evidence="5">
    <location>
        <begin position="145"/>
        <end position="165"/>
    </location>
</feature>
<dbReference type="Proteomes" id="UP000005632">
    <property type="component" value="Chromosome"/>
</dbReference>
<organism evidence="7 8">
    <name type="scientific">Sphaerochaeta pleomorpha (strain ATCC BAA-1885 / DSM 22778 / Grapes)</name>
    <dbReference type="NCBI Taxonomy" id="158190"/>
    <lineage>
        <taxon>Bacteria</taxon>
        <taxon>Pseudomonadati</taxon>
        <taxon>Spirochaetota</taxon>
        <taxon>Spirochaetia</taxon>
        <taxon>Spirochaetales</taxon>
        <taxon>Sphaerochaetaceae</taxon>
        <taxon>Sphaerochaeta</taxon>
    </lineage>
</organism>
<dbReference type="AlphaFoldDB" id="G8QT27"/>
<feature type="domain" description="Integral membrane bound transporter" evidence="6">
    <location>
        <begin position="36"/>
        <end position="157"/>
    </location>
</feature>